<accession>A0A372ZJ31</accession>
<feature type="domain" description="Right handed beta helix" evidence="2">
    <location>
        <begin position="119"/>
        <end position="197"/>
    </location>
</feature>
<protein>
    <submittedName>
        <fullName evidence="3">Sheath polysaccharide-degrading enzyme</fullName>
    </submittedName>
</protein>
<dbReference type="SMART" id="SM00710">
    <property type="entry name" value="PbH1"/>
    <property type="match status" value="5"/>
</dbReference>
<feature type="region of interest" description="Disordered" evidence="1">
    <location>
        <begin position="1"/>
        <end position="22"/>
    </location>
</feature>
<dbReference type="EMBL" id="QVIG01000003">
    <property type="protein sequence ID" value="RGD55836.1"/>
    <property type="molecule type" value="Genomic_DNA"/>
</dbReference>
<evidence type="ECO:0000256" key="1">
    <source>
        <dbReference type="SAM" id="MobiDB-lite"/>
    </source>
</evidence>
<evidence type="ECO:0000313" key="4">
    <source>
        <dbReference type="Proteomes" id="UP000263377"/>
    </source>
</evidence>
<proteinExistence type="predicted"/>
<evidence type="ECO:0000259" key="2">
    <source>
        <dbReference type="Pfam" id="PF13229"/>
    </source>
</evidence>
<comment type="caution">
    <text evidence="3">The sequence shown here is derived from an EMBL/GenBank/DDBJ whole genome shotgun (WGS) entry which is preliminary data.</text>
</comment>
<reference evidence="3 4" key="1">
    <citation type="submission" date="2018-08" db="EMBL/GenBank/DDBJ databases">
        <title>Diversity &amp; Physiological Properties of Lignin-Decomposing Actinobacteria from Soil.</title>
        <authorList>
            <person name="Roh S.G."/>
            <person name="Kim S.B."/>
        </authorList>
    </citation>
    <scope>NUCLEOTIDE SEQUENCE [LARGE SCALE GENOMIC DNA]</scope>
    <source>
        <strain evidence="3 4">MMS17-GH009</strain>
    </source>
</reference>
<dbReference type="AlphaFoldDB" id="A0A372ZJ31"/>
<gene>
    <name evidence="3" type="ORF">DR950_40145</name>
</gene>
<sequence>MFLSPPAPSSGRPRPPQGAPSVTRRPVLLAALTVLTLGSAAPAAVATDSAAPAAVVKVGTAKQLQSALAAAAPGQTIQLADGTYTGTFKATTPGTAAARITLTGSAKAVLTTPTGGGYGLHLDGASYWTVQGLTVTGAQKGIMADSADYVVLDDVTVHHTTMEGVHFRNSSAHGTLRGSRIHDTGLSRDGMGEGVYVGTANTLTDHSDYVRITGNTFGPNIGAENVDLKEGTVGGLVSGNTFDGDGLTGRNYDDSWVDVKGNGYVIENNTGRRTTDDGYQVHSVRPGWGCGTVFRGNRSDLTGATGPDRYAIDVTDYDAANCTVTIGAGNTVTGGRGLVNPGIPVG</sequence>
<feature type="compositionally biased region" description="Pro residues" evidence="1">
    <location>
        <begin position="1"/>
        <end position="18"/>
    </location>
</feature>
<dbReference type="InterPro" id="IPR006626">
    <property type="entry name" value="PbH1"/>
</dbReference>
<dbReference type="Gene3D" id="2.160.20.10">
    <property type="entry name" value="Single-stranded right-handed beta-helix, Pectin lyase-like"/>
    <property type="match status" value="1"/>
</dbReference>
<keyword evidence="4" id="KW-1185">Reference proteome</keyword>
<dbReference type="InterPro" id="IPR039448">
    <property type="entry name" value="Beta_helix"/>
</dbReference>
<dbReference type="InterPro" id="IPR012334">
    <property type="entry name" value="Pectin_lyas_fold"/>
</dbReference>
<organism evidence="3 4">
    <name type="scientific">Kitasatospora xanthocidica</name>
    <dbReference type="NCBI Taxonomy" id="83382"/>
    <lineage>
        <taxon>Bacteria</taxon>
        <taxon>Bacillati</taxon>
        <taxon>Actinomycetota</taxon>
        <taxon>Actinomycetes</taxon>
        <taxon>Kitasatosporales</taxon>
        <taxon>Streptomycetaceae</taxon>
        <taxon>Kitasatospora</taxon>
    </lineage>
</organism>
<evidence type="ECO:0000313" key="3">
    <source>
        <dbReference type="EMBL" id="RGD55836.1"/>
    </source>
</evidence>
<name>A0A372ZJ31_9ACTN</name>
<dbReference type="InterPro" id="IPR011050">
    <property type="entry name" value="Pectin_lyase_fold/virulence"/>
</dbReference>
<dbReference type="SUPFAM" id="SSF51126">
    <property type="entry name" value="Pectin lyase-like"/>
    <property type="match status" value="1"/>
</dbReference>
<dbReference type="Proteomes" id="UP000263377">
    <property type="component" value="Unassembled WGS sequence"/>
</dbReference>
<dbReference type="Pfam" id="PF13229">
    <property type="entry name" value="Beta_helix"/>
    <property type="match status" value="1"/>
</dbReference>